<dbReference type="PANTHER" id="PTHR34127:SF1">
    <property type="entry name" value="OS04G0405600 PROTEIN"/>
    <property type="match status" value="1"/>
</dbReference>
<protein>
    <recommendedName>
        <fullName evidence="3">DUF1350-domain-containing protein</fullName>
    </recommendedName>
</protein>
<dbReference type="AlphaFoldDB" id="A0AAV1I1G1"/>
<name>A0AAV1I1G1_9CHLO</name>
<evidence type="ECO:0000313" key="1">
    <source>
        <dbReference type="EMBL" id="CAK0771446.1"/>
    </source>
</evidence>
<dbReference type="Pfam" id="PF07082">
    <property type="entry name" value="DUF1350"/>
    <property type="match status" value="1"/>
</dbReference>
<sequence>MGVHSRGITYEVVYDCRNFKINSLRHTASARRLQQDAIRRTTCAQASTSRATPDLFEEEVHGSWVIAPPQGRPKGTVHFLGGAFAGASPQLIYPLLLQLLARAGYTVISTPYAVTFKHLAAASSVHQKFNGCIDTLRRTGQGWLVPDDQPIHGIGHSNGALLHLLIGSIYAPVSASNVLISFNNKQVKDAIPMSLGPIQTAVAQLRSQRWVSGIPSADGLISGAMGALTQSGLMLDERALKSVAPALDQLYSVFNEVGDGTVEFEPTPAESRSLIGSAYRVPYSLLVRFENDAIDETPEMSRILCSANPAVDAVALGVKAVVQADVRRLGDRLIGWLDSHR</sequence>
<reference evidence="1 2" key="1">
    <citation type="submission" date="2023-10" db="EMBL/GenBank/DDBJ databases">
        <authorList>
            <person name="Maclean D."/>
            <person name="Macfadyen A."/>
        </authorList>
    </citation>
    <scope>NUCLEOTIDE SEQUENCE [LARGE SCALE GENOMIC DNA]</scope>
</reference>
<comment type="caution">
    <text evidence="1">The sequence shown here is derived from an EMBL/GenBank/DDBJ whole genome shotgun (WGS) entry which is preliminary data.</text>
</comment>
<dbReference type="SUPFAM" id="SSF53474">
    <property type="entry name" value="alpha/beta-Hydrolases"/>
    <property type="match status" value="1"/>
</dbReference>
<dbReference type="InterPro" id="IPR010765">
    <property type="entry name" value="DUF1350"/>
</dbReference>
<accession>A0AAV1I1G1</accession>
<evidence type="ECO:0008006" key="3">
    <source>
        <dbReference type="Google" id="ProtNLM"/>
    </source>
</evidence>
<evidence type="ECO:0000313" key="2">
    <source>
        <dbReference type="Proteomes" id="UP001314263"/>
    </source>
</evidence>
<organism evidence="1 2">
    <name type="scientific">Coccomyxa viridis</name>
    <dbReference type="NCBI Taxonomy" id="1274662"/>
    <lineage>
        <taxon>Eukaryota</taxon>
        <taxon>Viridiplantae</taxon>
        <taxon>Chlorophyta</taxon>
        <taxon>core chlorophytes</taxon>
        <taxon>Trebouxiophyceae</taxon>
        <taxon>Trebouxiophyceae incertae sedis</taxon>
        <taxon>Coccomyxaceae</taxon>
        <taxon>Coccomyxa</taxon>
    </lineage>
</organism>
<proteinExistence type="predicted"/>
<dbReference type="PANTHER" id="PTHR34127">
    <property type="entry name" value="OS04G0405600 PROTEIN"/>
    <property type="match status" value="1"/>
</dbReference>
<dbReference type="EMBL" id="CAUYUE010000005">
    <property type="protein sequence ID" value="CAK0771446.1"/>
    <property type="molecule type" value="Genomic_DNA"/>
</dbReference>
<keyword evidence="2" id="KW-1185">Reference proteome</keyword>
<dbReference type="InterPro" id="IPR029058">
    <property type="entry name" value="AB_hydrolase_fold"/>
</dbReference>
<dbReference type="Proteomes" id="UP001314263">
    <property type="component" value="Unassembled WGS sequence"/>
</dbReference>
<gene>
    <name evidence="1" type="ORF">CVIRNUC_003861</name>
</gene>
<dbReference type="Gene3D" id="3.40.50.1820">
    <property type="entry name" value="alpha/beta hydrolase"/>
    <property type="match status" value="1"/>
</dbReference>